<comment type="function">
    <text evidence="10">Part of an ABC transporter complex. Responsible for energy coupling to the transport system.</text>
</comment>
<comment type="function">
    <text evidence="9">Probably part of an ABC transporter complex. Responsible for energy coupling to the transport system.</text>
</comment>
<dbReference type="InterPro" id="IPR015856">
    <property type="entry name" value="ABC_transpr_CbiO/EcfA_su"/>
</dbReference>
<evidence type="ECO:0000256" key="6">
    <source>
        <dbReference type="ARBA" id="ARBA00022840"/>
    </source>
</evidence>
<comment type="subcellular location">
    <subcellularLocation>
        <location evidence="1 10">Cell membrane</location>
        <topology evidence="1 10">Peripheral membrane protein</topology>
    </subcellularLocation>
</comment>
<dbReference type="Gene3D" id="3.40.50.300">
    <property type="entry name" value="P-loop containing nucleotide triphosphate hydrolases"/>
    <property type="match status" value="1"/>
</dbReference>
<name>A0A0E3ST18_METMT</name>
<evidence type="ECO:0000259" key="11">
    <source>
        <dbReference type="PROSITE" id="PS50893"/>
    </source>
</evidence>
<evidence type="ECO:0000256" key="2">
    <source>
        <dbReference type="ARBA" id="ARBA00005417"/>
    </source>
</evidence>
<dbReference type="SMART" id="SM00382">
    <property type="entry name" value="AAA"/>
    <property type="match status" value="1"/>
</dbReference>
<dbReference type="GO" id="GO:0005524">
    <property type="term" value="F:ATP binding"/>
    <property type="evidence" value="ECO:0007669"/>
    <property type="project" value="UniProtKB-UniRule"/>
</dbReference>
<dbReference type="Proteomes" id="UP000033048">
    <property type="component" value="Chromosome"/>
</dbReference>
<dbReference type="InterPro" id="IPR003439">
    <property type="entry name" value="ABC_transporter-like_ATP-bd"/>
</dbReference>
<accession>A0A0E3ST18</accession>
<evidence type="ECO:0000313" key="12">
    <source>
        <dbReference type="EMBL" id="AKB85848.1"/>
    </source>
</evidence>
<dbReference type="CDD" id="cd03225">
    <property type="entry name" value="ABC_cobalt_CbiO_domain1"/>
    <property type="match status" value="1"/>
</dbReference>
<evidence type="ECO:0000256" key="8">
    <source>
        <dbReference type="ARBA" id="ARBA00023136"/>
    </source>
</evidence>
<dbReference type="EMBL" id="CP009518">
    <property type="protein sequence ID" value="AKB85848.1"/>
    <property type="molecule type" value="Genomic_DNA"/>
</dbReference>
<dbReference type="AlphaFoldDB" id="A0A0E3ST18"/>
<feature type="domain" description="ABC transporter" evidence="11">
    <location>
        <begin position="5"/>
        <end position="238"/>
    </location>
</feature>
<dbReference type="GO" id="GO:0006824">
    <property type="term" value="P:cobalt ion transport"/>
    <property type="evidence" value="ECO:0007669"/>
    <property type="project" value="InterPro"/>
</dbReference>
<evidence type="ECO:0000256" key="1">
    <source>
        <dbReference type="ARBA" id="ARBA00004202"/>
    </source>
</evidence>
<evidence type="ECO:0000256" key="10">
    <source>
        <dbReference type="RuleBase" id="RU364103"/>
    </source>
</evidence>
<keyword evidence="3 10" id="KW-0813">Transport</keyword>
<dbReference type="PANTHER" id="PTHR43553">
    <property type="entry name" value="HEAVY METAL TRANSPORTER"/>
    <property type="match status" value="1"/>
</dbReference>
<evidence type="ECO:0000256" key="5">
    <source>
        <dbReference type="ARBA" id="ARBA00022741"/>
    </source>
</evidence>
<protein>
    <recommendedName>
        <fullName evidence="10">ABC transporter ATP-binding protein</fullName>
    </recommendedName>
</protein>
<keyword evidence="5 10" id="KW-0547">Nucleotide-binding</keyword>
<dbReference type="InterPro" id="IPR050095">
    <property type="entry name" value="ECF_ABC_transporter_ATP-bd"/>
</dbReference>
<dbReference type="GO" id="GO:0043190">
    <property type="term" value="C:ATP-binding cassette (ABC) transporter complex"/>
    <property type="evidence" value="ECO:0007669"/>
    <property type="project" value="TreeGrafter"/>
</dbReference>
<dbReference type="PROSITE" id="PS50893">
    <property type="entry name" value="ABC_TRANSPORTER_2"/>
    <property type="match status" value="1"/>
</dbReference>
<evidence type="ECO:0000313" key="13">
    <source>
        <dbReference type="Proteomes" id="UP000033048"/>
    </source>
</evidence>
<evidence type="ECO:0000256" key="3">
    <source>
        <dbReference type="ARBA" id="ARBA00022448"/>
    </source>
</evidence>
<evidence type="ECO:0000256" key="7">
    <source>
        <dbReference type="ARBA" id="ARBA00022967"/>
    </source>
</evidence>
<dbReference type="NCBIfam" id="TIGR01166">
    <property type="entry name" value="cbiO"/>
    <property type="match status" value="1"/>
</dbReference>
<dbReference type="SUPFAM" id="SSF52540">
    <property type="entry name" value="P-loop containing nucleoside triphosphate hydrolases"/>
    <property type="match status" value="1"/>
</dbReference>
<keyword evidence="13" id="KW-1185">Reference proteome</keyword>
<dbReference type="PROSITE" id="PS00211">
    <property type="entry name" value="ABC_TRANSPORTER_1"/>
    <property type="match status" value="1"/>
</dbReference>
<keyword evidence="6 10" id="KW-0067">ATP-binding</keyword>
<keyword evidence="4 10" id="KW-1003">Cell membrane</keyword>
<gene>
    <name evidence="12" type="ORF">MCMEM_1795</name>
</gene>
<organism evidence="12 13">
    <name type="scientific">Methanococcoides methylutens MM1</name>
    <dbReference type="NCBI Taxonomy" id="1434104"/>
    <lineage>
        <taxon>Archaea</taxon>
        <taxon>Methanobacteriati</taxon>
        <taxon>Methanobacteriota</taxon>
        <taxon>Stenosarchaea group</taxon>
        <taxon>Methanomicrobia</taxon>
        <taxon>Methanosarcinales</taxon>
        <taxon>Methanosarcinaceae</taxon>
        <taxon>Methanococcoides</taxon>
    </lineage>
</organism>
<dbReference type="PATRIC" id="fig|1434104.5.peg.1947"/>
<dbReference type="GO" id="GO:0016887">
    <property type="term" value="F:ATP hydrolysis activity"/>
    <property type="evidence" value="ECO:0007669"/>
    <property type="project" value="InterPro"/>
</dbReference>
<evidence type="ECO:0000256" key="9">
    <source>
        <dbReference type="ARBA" id="ARBA00025157"/>
    </source>
</evidence>
<dbReference type="InterPro" id="IPR003593">
    <property type="entry name" value="AAA+_ATPase"/>
</dbReference>
<dbReference type="FunFam" id="3.40.50.300:FF:000224">
    <property type="entry name" value="Energy-coupling factor transporter ATP-binding protein EcfA"/>
    <property type="match status" value="1"/>
</dbReference>
<sequence>MTEAIRVKGLSYSYPDGTPALEDIDLTINEGEKIVIIGPNGAGKTTFFLHLNGTLKSQDDRILIKGKDINDMDNTERIHKVGIVFQDPDDQLFMPTIFDDVAFGPINMGLPEDQVKERVKKALSKVALEGFEERVPHNLSYGQKKRVALAAVLSMEPDILILDEPTANLDPKSRSDFIKVINKLNREGITTMIAMHDVNALPDLADRVYVLNKRIIAEGSPMEIFSDWDLLKENNLEAPDIFKFFKVLNCFGYNCDDLPLSFDEAVEVLTRTIEKENGHVHLHIHEHTHEKVKDVMHSYNHHSTKVDE</sequence>
<proteinExistence type="inferred from homology"/>
<evidence type="ECO:0000256" key="4">
    <source>
        <dbReference type="ARBA" id="ARBA00022475"/>
    </source>
</evidence>
<dbReference type="InterPro" id="IPR027417">
    <property type="entry name" value="P-loop_NTPase"/>
</dbReference>
<dbReference type="GeneID" id="24894365"/>
<dbReference type="KEGG" id="mmet:MCMEM_1795"/>
<dbReference type="GO" id="GO:0042626">
    <property type="term" value="F:ATPase-coupled transmembrane transporter activity"/>
    <property type="evidence" value="ECO:0007669"/>
    <property type="project" value="TreeGrafter"/>
</dbReference>
<reference evidence="12 13" key="1">
    <citation type="submission" date="2014-07" db="EMBL/GenBank/DDBJ databases">
        <title>Methanogenic archaea and the global carbon cycle.</title>
        <authorList>
            <person name="Henriksen J.R."/>
            <person name="Luke J."/>
            <person name="Reinhart S."/>
            <person name="Benedict M.N."/>
            <person name="Youngblut N.D."/>
            <person name="Metcalf M.E."/>
            <person name="Whitaker R.J."/>
            <person name="Metcalf W.W."/>
        </authorList>
    </citation>
    <scope>NUCLEOTIDE SEQUENCE [LARGE SCALE GENOMIC DNA]</scope>
    <source>
        <strain evidence="12 13">MM1</strain>
    </source>
</reference>
<keyword evidence="8 10" id="KW-0472">Membrane</keyword>
<dbReference type="HOGENOM" id="CLU_000604_1_22_2"/>
<dbReference type="InterPro" id="IPR017871">
    <property type="entry name" value="ABC_transporter-like_CS"/>
</dbReference>
<keyword evidence="7" id="KW-1278">Translocase</keyword>
<dbReference type="Pfam" id="PF00005">
    <property type="entry name" value="ABC_tran"/>
    <property type="match status" value="1"/>
</dbReference>
<dbReference type="RefSeq" id="WP_048205888.1">
    <property type="nucleotide sequence ID" value="NZ_CP009518.1"/>
</dbReference>
<dbReference type="InterPro" id="IPR005876">
    <property type="entry name" value="Co_trans_ATP-bd"/>
</dbReference>
<dbReference type="STRING" id="1434104.MCMEM_1795"/>
<comment type="similarity">
    <text evidence="2 10">Belongs to the ABC transporter superfamily.</text>
</comment>
<dbReference type="OrthoDB" id="18209at2157"/>